<dbReference type="PANTHER" id="PTHR45331">
    <property type="entry name" value="OXIDOREDUCTASE, IRON-SULPHUR BINDING SUBUNIT-RELATED-RELATED"/>
    <property type="match status" value="1"/>
</dbReference>
<gene>
    <name evidence="5" type="ORF">ACIBP5_01155</name>
</gene>
<comment type="caution">
    <text evidence="5">The sequence shown here is derived from an EMBL/GenBank/DDBJ whole genome shotgun (WGS) entry which is preliminary data.</text>
</comment>
<dbReference type="Gene3D" id="1.10.150.120">
    <property type="entry name" value="[2Fe-2S]-binding domain"/>
    <property type="match status" value="1"/>
</dbReference>
<dbReference type="SUPFAM" id="SSF54292">
    <property type="entry name" value="2Fe-2S ferredoxin-like"/>
    <property type="match status" value="1"/>
</dbReference>
<dbReference type="InterPro" id="IPR002888">
    <property type="entry name" value="2Fe-2S-bd"/>
</dbReference>
<evidence type="ECO:0000259" key="4">
    <source>
        <dbReference type="PROSITE" id="PS51085"/>
    </source>
</evidence>
<dbReference type="InterPro" id="IPR001041">
    <property type="entry name" value="2Fe-2S_ferredoxin-type"/>
</dbReference>
<dbReference type="InterPro" id="IPR036010">
    <property type="entry name" value="2Fe-2S_ferredoxin-like_sf"/>
</dbReference>
<reference evidence="5 6" key="1">
    <citation type="submission" date="2024-10" db="EMBL/GenBank/DDBJ databases">
        <title>The Natural Products Discovery Center: Release of the First 8490 Sequenced Strains for Exploring Actinobacteria Biosynthetic Diversity.</title>
        <authorList>
            <person name="Kalkreuter E."/>
            <person name="Kautsar S.A."/>
            <person name="Yang D."/>
            <person name="Bader C.D."/>
            <person name="Teijaro C.N."/>
            <person name="Fluegel L."/>
            <person name="Davis C.M."/>
            <person name="Simpson J.R."/>
            <person name="Lauterbach L."/>
            <person name="Steele A.D."/>
            <person name="Gui C."/>
            <person name="Meng S."/>
            <person name="Li G."/>
            <person name="Viehrig K."/>
            <person name="Ye F."/>
            <person name="Su P."/>
            <person name="Kiefer A.F."/>
            <person name="Nichols A."/>
            <person name="Cepeda A.J."/>
            <person name="Yan W."/>
            <person name="Fan B."/>
            <person name="Jiang Y."/>
            <person name="Adhikari A."/>
            <person name="Zheng C.-J."/>
            <person name="Schuster L."/>
            <person name="Cowan T.M."/>
            <person name="Smanski M.J."/>
            <person name="Chevrette M.G."/>
            <person name="De Carvalho L.P.S."/>
            <person name="Shen B."/>
        </authorList>
    </citation>
    <scope>NUCLEOTIDE SEQUENCE [LARGE SCALE GENOMIC DNA]</scope>
    <source>
        <strain evidence="5 6">NPDC049503</strain>
    </source>
</reference>
<keyword evidence="6" id="KW-1185">Reference proteome</keyword>
<evidence type="ECO:0000256" key="1">
    <source>
        <dbReference type="ARBA" id="ARBA00022723"/>
    </source>
</evidence>
<name>A0ABW7ZVJ1_9ACTN</name>
<dbReference type="RefSeq" id="WP_397018079.1">
    <property type="nucleotide sequence ID" value="NZ_JBITMB010000001.1"/>
</dbReference>
<proteinExistence type="predicted"/>
<dbReference type="InterPro" id="IPR012675">
    <property type="entry name" value="Beta-grasp_dom_sf"/>
</dbReference>
<dbReference type="PANTHER" id="PTHR45331:SF2">
    <property type="entry name" value="OXIDOREDUCTASE WITH IRON-SULFUR SUBUNIT"/>
    <property type="match status" value="1"/>
</dbReference>
<dbReference type="CDD" id="cd00207">
    <property type="entry name" value="fer2"/>
    <property type="match status" value="1"/>
</dbReference>
<dbReference type="InterPro" id="IPR052914">
    <property type="entry name" value="Aldehyde_Oxdr_Iron-Sulfur"/>
</dbReference>
<accession>A0ABW7ZVJ1</accession>
<dbReference type="InterPro" id="IPR006058">
    <property type="entry name" value="2Fe2S_fd_BS"/>
</dbReference>
<evidence type="ECO:0000313" key="6">
    <source>
        <dbReference type="Proteomes" id="UP001612928"/>
    </source>
</evidence>
<dbReference type="Gene3D" id="3.10.20.30">
    <property type="match status" value="1"/>
</dbReference>
<protein>
    <submittedName>
        <fullName evidence="5">2Fe-2S iron-sulfur cluster-binding protein</fullName>
    </submittedName>
</protein>
<dbReference type="EMBL" id="JBITMB010000001">
    <property type="protein sequence ID" value="MFI7438555.1"/>
    <property type="molecule type" value="Genomic_DNA"/>
</dbReference>
<keyword evidence="2" id="KW-0560">Oxidoreductase</keyword>
<keyword evidence="1" id="KW-0479">Metal-binding</keyword>
<dbReference type="Pfam" id="PF00111">
    <property type="entry name" value="Fer2"/>
    <property type="match status" value="1"/>
</dbReference>
<dbReference type="PROSITE" id="PS00197">
    <property type="entry name" value="2FE2S_FER_1"/>
    <property type="match status" value="1"/>
</dbReference>
<dbReference type="Pfam" id="PF01799">
    <property type="entry name" value="Fer2_2"/>
    <property type="match status" value="1"/>
</dbReference>
<dbReference type="SUPFAM" id="SSF47741">
    <property type="entry name" value="CO dehydrogenase ISP C-domain like"/>
    <property type="match status" value="1"/>
</dbReference>
<evidence type="ECO:0000256" key="2">
    <source>
        <dbReference type="ARBA" id="ARBA00023002"/>
    </source>
</evidence>
<dbReference type="PROSITE" id="PS51085">
    <property type="entry name" value="2FE2S_FER_2"/>
    <property type="match status" value="1"/>
</dbReference>
<feature type="domain" description="2Fe-2S ferredoxin-type" evidence="4">
    <location>
        <begin position="5"/>
        <end position="81"/>
    </location>
</feature>
<organism evidence="5 6">
    <name type="scientific">Nonomuraea indica</name>
    <dbReference type="NCBI Taxonomy" id="1581193"/>
    <lineage>
        <taxon>Bacteria</taxon>
        <taxon>Bacillati</taxon>
        <taxon>Actinomycetota</taxon>
        <taxon>Actinomycetes</taxon>
        <taxon>Streptosporangiales</taxon>
        <taxon>Streptosporangiaceae</taxon>
        <taxon>Nonomuraea</taxon>
    </lineage>
</organism>
<keyword evidence="3" id="KW-0408">Iron</keyword>
<evidence type="ECO:0000313" key="5">
    <source>
        <dbReference type="EMBL" id="MFI7438555.1"/>
    </source>
</evidence>
<dbReference type="InterPro" id="IPR036884">
    <property type="entry name" value="2Fe-2S-bd_dom_sf"/>
</dbReference>
<evidence type="ECO:0000256" key="3">
    <source>
        <dbReference type="ARBA" id="ARBA00023004"/>
    </source>
</evidence>
<sequence length="170" mass="17935">MSGHIPVRLHVNGQAHDLSLDPRVTLLDCLREHLGLTGTKKGCDQGACGACTVLADGERINSCLTPAVQCDGMEIVTIEAMANDELGTRVQDAFLAHDGLQCGYCTSGQICSVVGMLAEHRAGRPSAVTEDLTGAAPLTDVEIRERMAGNLCRCGAYNGIVAAIREVTRT</sequence>
<dbReference type="Proteomes" id="UP001612928">
    <property type="component" value="Unassembled WGS sequence"/>
</dbReference>